<evidence type="ECO:0000256" key="1">
    <source>
        <dbReference type="ARBA" id="ARBA00004141"/>
    </source>
</evidence>
<dbReference type="InterPro" id="IPR050932">
    <property type="entry name" value="TM2D1-3-like"/>
</dbReference>
<dbReference type="AlphaFoldDB" id="A0A8J7DU42"/>
<organism evidence="7 8">
    <name type="scientific">Lusitaniella coriacea LEGE 07157</name>
    <dbReference type="NCBI Taxonomy" id="945747"/>
    <lineage>
        <taxon>Bacteria</taxon>
        <taxon>Bacillati</taxon>
        <taxon>Cyanobacteriota</taxon>
        <taxon>Cyanophyceae</taxon>
        <taxon>Spirulinales</taxon>
        <taxon>Lusitaniellaceae</taxon>
        <taxon>Lusitaniella</taxon>
    </lineage>
</organism>
<feature type="domain" description="TM2" evidence="6">
    <location>
        <begin position="6"/>
        <end position="53"/>
    </location>
</feature>
<evidence type="ECO:0000256" key="5">
    <source>
        <dbReference type="SAM" id="Phobius"/>
    </source>
</evidence>
<keyword evidence="8" id="KW-1185">Reference proteome</keyword>
<name>A0A8J7DU42_9CYAN</name>
<evidence type="ECO:0000256" key="3">
    <source>
        <dbReference type="ARBA" id="ARBA00022989"/>
    </source>
</evidence>
<dbReference type="GO" id="GO:0016020">
    <property type="term" value="C:membrane"/>
    <property type="evidence" value="ECO:0007669"/>
    <property type="project" value="UniProtKB-SubCell"/>
</dbReference>
<comment type="caution">
    <text evidence="7">The sequence shown here is derived from an EMBL/GenBank/DDBJ whole genome shotgun (WGS) entry which is preliminary data.</text>
</comment>
<evidence type="ECO:0000256" key="4">
    <source>
        <dbReference type="ARBA" id="ARBA00023136"/>
    </source>
</evidence>
<dbReference type="RefSeq" id="WP_194028074.1">
    <property type="nucleotide sequence ID" value="NZ_JADEWZ010000004.1"/>
</dbReference>
<dbReference type="Proteomes" id="UP000654482">
    <property type="component" value="Unassembled WGS sequence"/>
</dbReference>
<keyword evidence="4 5" id="KW-0472">Membrane</keyword>
<keyword evidence="2 5" id="KW-0812">Transmembrane</keyword>
<feature type="transmembrane region" description="Helical" evidence="5">
    <location>
        <begin position="35"/>
        <end position="55"/>
    </location>
</feature>
<sequence>MNNNRLVVSYILWLACFMGFGGLHRLYNGKIGTGLLWFFTWGLCGIGQFIDLFLIPSVVEEHDLRLQARSGRLPQPLPIPRATPTPRAVPPTKDQLTLNLLKAAQKRGGKISVTQAVLDTGASFPEVEKILQEMVKGGYADPENDPSSGIVIYNFLEL</sequence>
<dbReference type="PROSITE" id="PS51257">
    <property type="entry name" value="PROKAR_LIPOPROTEIN"/>
    <property type="match status" value="1"/>
</dbReference>
<evidence type="ECO:0000256" key="2">
    <source>
        <dbReference type="ARBA" id="ARBA00022692"/>
    </source>
</evidence>
<gene>
    <name evidence="7" type="ORF">IQ249_03620</name>
</gene>
<protein>
    <submittedName>
        <fullName evidence="7">NINE protein</fullName>
    </submittedName>
</protein>
<evidence type="ECO:0000313" key="8">
    <source>
        <dbReference type="Proteomes" id="UP000654482"/>
    </source>
</evidence>
<keyword evidence="3 5" id="KW-1133">Transmembrane helix</keyword>
<feature type="transmembrane region" description="Helical" evidence="5">
    <location>
        <begin position="6"/>
        <end position="23"/>
    </location>
</feature>
<dbReference type="PANTHER" id="PTHR21016">
    <property type="entry name" value="BETA-AMYLOID BINDING PROTEIN-RELATED"/>
    <property type="match status" value="1"/>
</dbReference>
<proteinExistence type="predicted"/>
<comment type="subcellular location">
    <subcellularLocation>
        <location evidence="1">Membrane</location>
        <topology evidence="1">Multi-pass membrane protein</topology>
    </subcellularLocation>
</comment>
<accession>A0A8J7DU42</accession>
<dbReference type="InterPro" id="IPR007829">
    <property type="entry name" value="TM2"/>
</dbReference>
<dbReference type="Pfam" id="PF05154">
    <property type="entry name" value="TM2"/>
    <property type="match status" value="1"/>
</dbReference>
<evidence type="ECO:0000313" key="7">
    <source>
        <dbReference type="EMBL" id="MBE9114981.1"/>
    </source>
</evidence>
<dbReference type="PANTHER" id="PTHR21016:SF25">
    <property type="entry name" value="TM2 DOMAIN-CONTAINING PROTEIN DDB_G0277895-RELATED"/>
    <property type="match status" value="1"/>
</dbReference>
<dbReference type="EMBL" id="JADEWZ010000004">
    <property type="protein sequence ID" value="MBE9114981.1"/>
    <property type="molecule type" value="Genomic_DNA"/>
</dbReference>
<reference evidence="7" key="1">
    <citation type="submission" date="2020-10" db="EMBL/GenBank/DDBJ databases">
        <authorList>
            <person name="Castelo-Branco R."/>
            <person name="Eusebio N."/>
            <person name="Adriana R."/>
            <person name="Vieira A."/>
            <person name="Brugerolle De Fraissinette N."/>
            <person name="Rezende De Castro R."/>
            <person name="Schneider M.P."/>
            <person name="Vasconcelos V."/>
            <person name="Leao P.N."/>
        </authorList>
    </citation>
    <scope>NUCLEOTIDE SEQUENCE</scope>
    <source>
        <strain evidence="7">LEGE 07157</strain>
    </source>
</reference>
<evidence type="ECO:0000259" key="6">
    <source>
        <dbReference type="Pfam" id="PF05154"/>
    </source>
</evidence>